<dbReference type="InterPro" id="IPR009081">
    <property type="entry name" value="PP-bd_ACP"/>
</dbReference>
<comment type="caution">
    <text evidence="11">The sequence shown here is derived from an EMBL/GenBank/DDBJ whole genome shotgun (WGS) entry which is preliminary data.</text>
</comment>
<dbReference type="Pfam" id="PF00668">
    <property type="entry name" value="Condensation"/>
    <property type="match status" value="2"/>
</dbReference>
<keyword evidence="3" id="KW-0596">Phosphopantetheine</keyword>
<dbReference type="GO" id="GO:0005737">
    <property type="term" value="C:cytoplasm"/>
    <property type="evidence" value="ECO:0007669"/>
    <property type="project" value="TreeGrafter"/>
</dbReference>
<dbReference type="InterPro" id="IPR001227">
    <property type="entry name" value="Ac_transferase_dom_sf"/>
</dbReference>
<dbReference type="GO" id="GO:0006633">
    <property type="term" value="P:fatty acid biosynthetic process"/>
    <property type="evidence" value="ECO:0007669"/>
    <property type="project" value="UniProtKB-UniPathway"/>
</dbReference>
<evidence type="ECO:0000259" key="10">
    <source>
        <dbReference type="PROSITE" id="PS52004"/>
    </source>
</evidence>
<dbReference type="SUPFAM" id="SSF53383">
    <property type="entry name" value="PLP-dependent transferases"/>
    <property type="match status" value="1"/>
</dbReference>
<dbReference type="PANTHER" id="PTHR45527">
    <property type="entry name" value="NONRIBOSOMAL PEPTIDE SYNTHETASE"/>
    <property type="match status" value="1"/>
</dbReference>
<dbReference type="Pfam" id="PF00501">
    <property type="entry name" value="AMP-binding"/>
    <property type="match status" value="2"/>
</dbReference>
<dbReference type="EMBL" id="AFNV02000018">
    <property type="protein sequence ID" value="ERJ18531.1"/>
    <property type="molecule type" value="Genomic_DNA"/>
</dbReference>
<keyword evidence="5" id="KW-0808">Transferase</keyword>
<dbReference type="InterPro" id="IPR014043">
    <property type="entry name" value="Acyl_transferase_dom"/>
</dbReference>
<dbReference type="GO" id="GO:0044550">
    <property type="term" value="P:secondary metabolite biosynthetic process"/>
    <property type="evidence" value="ECO:0007669"/>
    <property type="project" value="TreeGrafter"/>
</dbReference>
<comment type="cofactor">
    <cofactor evidence="1">
        <name>pantetheine 4'-phosphate</name>
        <dbReference type="ChEBI" id="CHEBI:47942"/>
    </cofactor>
</comment>
<dbReference type="GO" id="GO:0004315">
    <property type="term" value="F:3-oxoacyl-[acyl-carrier-protein] synthase activity"/>
    <property type="evidence" value="ECO:0007669"/>
    <property type="project" value="InterPro"/>
</dbReference>
<dbReference type="Gene3D" id="3.40.366.10">
    <property type="entry name" value="Malonyl-Coenzyme A Acyl Carrier Protein, domain 2"/>
    <property type="match status" value="1"/>
</dbReference>
<dbReference type="InterPro" id="IPR020845">
    <property type="entry name" value="AMP-binding_CS"/>
</dbReference>
<gene>
    <name evidence="11" type="ORF">SSPSH_002627</name>
</gene>
<dbReference type="PROSITE" id="PS00606">
    <property type="entry name" value="KS3_1"/>
    <property type="match status" value="1"/>
</dbReference>
<dbReference type="InterPro" id="IPR018201">
    <property type="entry name" value="Ketoacyl_synth_AS"/>
</dbReference>
<evidence type="ECO:0000256" key="6">
    <source>
        <dbReference type="ARBA" id="ARBA00022898"/>
    </source>
</evidence>
<dbReference type="eggNOG" id="COG3321">
    <property type="taxonomic scope" value="Bacteria"/>
</dbReference>
<accession>U2E3X2</accession>
<dbReference type="Gene3D" id="1.10.1200.10">
    <property type="entry name" value="ACP-like"/>
    <property type="match status" value="3"/>
</dbReference>
<dbReference type="InterPro" id="IPR042099">
    <property type="entry name" value="ANL_N_sf"/>
</dbReference>
<dbReference type="SUPFAM" id="SSF47336">
    <property type="entry name" value="ACP-like"/>
    <property type="match status" value="3"/>
</dbReference>
<dbReference type="Gene3D" id="3.40.50.12780">
    <property type="entry name" value="N-terminal domain of ligase-like"/>
    <property type="match status" value="1"/>
</dbReference>
<keyword evidence="6" id="KW-0663">Pyridoxal phosphate</keyword>
<dbReference type="InterPro" id="IPR005814">
    <property type="entry name" value="Aminotrans_3"/>
</dbReference>
<dbReference type="InterPro" id="IPR016039">
    <property type="entry name" value="Thiolase-like"/>
</dbReference>
<dbReference type="GO" id="GO:0043041">
    <property type="term" value="P:amino acid activation for nonribosomal peptide biosynthetic process"/>
    <property type="evidence" value="ECO:0007669"/>
    <property type="project" value="TreeGrafter"/>
</dbReference>
<dbReference type="Pfam" id="PF00698">
    <property type="entry name" value="Acyl_transf_1"/>
    <property type="match status" value="1"/>
</dbReference>
<evidence type="ECO:0000256" key="4">
    <source>
        <dbReference type="ARBA" id="ARBA00022553"/>
    </source>
</evidence>
<evidence type="ECO:0000256" key="1">
    <source>
        <dbReference type="ARBA" id="ARBA00001957"/>
    </source>
</evidence>
<dbReference type="Gene3D" id="3.30.70.3290">
    <property type="match status" value="1"/>
</dbReference>
<dbReference type="InterPro" id="IPR014031">
    <property type="entry name" value="Ketoacyl_synth_C"/>
</dbReference>
<protein>
    <submittedName>
        <fullName evidence="11">Polyketide synthase protein</fullName>
    </submittedName>
</protein>
<dbReference type="InterPro" id="IPR015421">
    <property type="entry name" value="PyrdxlP-dep_Trfase_major"/>
</dbReference>
<dbReference type="InterPro" id="IPR025110">
    <property type="entry name" value="AMP-bd_C"/>
</dbReference>
<keyword evidence="12" id="KW-1185">Reference proteome</keyword>
<evidence type="ECO:0000256" key="2">
    <source>
        <dbReference type="ARBA" id="ARBA00005194"/>
    </source>
</evidence>
<dbReference type="SMART" id="SM00825">
    <property type="entry name" value="PKS_KS"/>
    <property type="match status" value="1"/>
</dbReference>
<dbReference type="CDD" id="cd05930">
    <property type="entry name" value="A_NRPS"/>
    <property type="match status" value="1"/>
</dbReference>
<dbReference type="Gene3D" id="3.40.50.980">
    <property type="match status" value="2"/>
</dbReference>
<keyword evidence="4" id="KW-0597">Phosphoprotein</keyword>
<evidence type="ECO:0000259" key="9">
    <source>
        <dbReference type="PROSITE" id="PS50075"/>
    </source>
</evidence>
<dbReference type="PROSITE" id="PS00455">
    <property type="entry name" value="AMP_BINDING"/>
    <property type="match status" value="2"/>
</dbReference>
<dbReference type="InterPro" id="IPR006162">
    <property type="entry name" value="Ppantetheine_attach_site"/>
</dbReference>
<dbReference type="OrthoDB" id="9030879at2"/>
<dbReference type="InterPro" id="IPR020806">
    <property type="entry name" value="PKS_PP-bd"/>
</dbReference>
<feature type="region of interest" description="Disordered" evidence="8">
    <location>
        <begin position="2067"/>
        <end position="2119"/>
    </location>
</feature>
<dbReference type="InterPro" id="IPR000873">
    <property type="entry name" value="AMP-dep_synth/lig_dom"/>
</dbReference>
<dbReference type="Gene3D" id="2.30.38.10">
    <property type="entry name" value="Luciferase, Domain 3"/>
    <property type="match status" value="1"/>
</dbReference>
<feature type="region of interest" description="Disordered" evidence="8">
    <location>
        <begin position="2139"/>
        <end position="2193"/>
    </location>
</feature>
<dbReference type="SMART" id="SM00823">
    <property type="entry name" value="PKS_PP"/>
    <property type="match status" value="3"/>
</dbReference>
<feature type="compositionally biased region" description="Low complexity" evidence="8">
    <location>
        <begin position="2155"/>
        <end position="2174"/>
    </location>
</feature>
<dbReference type="GO" id="GO:0030170">
    <property type="term" value="F:pyridoxal phosphate binding"/>
    <property type="evidence" value="ECO:0007669"/>
    <property type="project" value="InterPro"/>
</dbReference>
<dbReference type="InterPro" id="IPR016035">
    <property type="entry name" value="Acyl_Trfase/lysoPLipase"/>
</dbReference>
<dbReference type="InterPro" id="IPR020841">
    <property type="entry name" value="PKS_Beta-ketoAc_synthase_dom"/>
</dbReference>
<name>U2E3X2_9GAMM</name>
<dbReference type="RefSeq" id="WP_021031756.1">
    <property type="nucleotide sequence ID" value="NZ_AFNV02000018.1"/>
</dbReference>
<dbReference type="Pfam" id="PF02801">
    <property type="entry name" value="Ketoacyl-synt_C"/>
    <property type="match status" value="1"/>
</dbReference>
<dbReference type="UniPathway" id="UPA00094"/>
<feature type="compositionally biased region" description="Low complexity" evidence="8">
    <location>
        <begin position="3706"/>
        <end position="3722"/>
    </location>
</feature>
<dbReference type="InterPro" id="IPR014030">
    <property type="entry name" value="Ketoacyl_synth_N"/>
</dbReference>
<feature type="domain" description="Carrier" evidence="9">
    <location>
        <begin position="970"/>
        <end position="1045"/>
    </location>
</feature>
<dbReference type="Pfam" id="PF00202">
    <property type="entry name" value="Aminotran_3"/>
    <property type="match status" value="1"/>
</dbReference>
<dbReference type="InterPro" id="IPR045851">
    <property type="entry name" value="AMP-bd_C_sf"/>
</dbReference>
<dbReference type="InterPro" id="IPR010071">
    <property type="entry name" value="AA_adenyl_dom"/>
</dbReference>
<evidence type="ECO:0000256" key="5">
    <source>
        <dbReference type="ARBA" id="ARBA00022679"/>
    </source>
</evidence>
<dbReference type="SUPFAM" id="SSF52151">
    <property type="entry name" value="FabD/lysophospholipase-like"/>
    <property type="match status" value="1"/>
</dbReference>
<dbReference type="SUPFAM" id="SSF55048">
    <property type="entry name" value="Probable ACP-binding domain of malonyl-CoA ACP transacylase"/>
    <property type="match status" value="1"/>
</dbReference>
<dbReference type="InterPro" id="IPR016036">
    <property type="entry name" value="Malonyl_transacylase_ACP-bd"/>
</dbReference>
<dbReference type="GO" id="GO:0031177">
    <property type="term" value="F:phosphopantetheine binding"/>
    <property type="evidence" value="ECO:0007669"/>
    <property type="project" value="InterPro"/>
</dbReference>
<feature type="domain" description="Carrier" evidence="9">
    <location>
        <begin position="1990"/>
        <end position="2065"/>
    </location>
</feature>
<dbReference type="Pfam" id="PF00550">
    <property type="entry name" value="PP-binding"/>
    <property type="match status" value="3"/>
</dbReference>
<evidence type="ECO:0000313" key="11">
    <source>
        <dbReference type="EMBL" id="ERJ18531.1"/>
    </source>
</evidence>
<evidence type="ECO:0000256" key="7">
    <source>
        <dbReference type="ARBA" id="ARBA00029443"/>
    </source>
</evidence>
<feature type="domain" description="Carrier" evidence="9">
    <location>
        <begin position="3628"/>
        <end position="3706"/>
    </location>
</feature>
<comment type="pathway">
    <text evidence="2">Lipid metabolism; fatty acid biosynthesis.</text>
</comment>
<dbReference type="Pfam" id="PF00109">
    <property type="entry name" value="ketoacyl-synt"/>
    <property type="match status" value="1"/>
</dbReference>
<dbReference type="SUPFAM" id="SSF56801">
    <property type="entry name" value="Acetyl-CoA synthetase-like"/>
    <property type="match status" value="2"/>
</dbReference>
<dbReference type="Gene3D" id="3.30.300.30">
    <property type="match status" value="2"/>
</dbReference>
<evidence type="ECO:0000313" key="12">
    <source>
        <dbReference type="Proteomes" id="UP000006242"/>
    </source>
</evidence>
<dbReference type="Gene3D" id="3.40.640.10">
    <property type="entry name" value="Type I PLP-dependent aspartate aminotransferase-like (Major domain)"/>
    <property type="match status" value="1"/>
</dbReference>
<organism evidence="11 12">
    <name type="scientific">Salinisphaera shabanensis E1L3A</name>
    <dbReference type="NCBI Taxonomy" id="1033802"/>
    <lineage>
        <taxon>Bacteria</taxon>
        <taxon>Pseudomonadati</taxon>
        <taxon>Pseudomonadota</taxon>
        <taxon>Gammaproteobacteria</taxon>
        <taxon>Salinisphaerales</taxon>
        <taxon>Salinisphaeraceae</taxon>
        <taxon>Salinisphaera</taxon>
    </lineage>
</organism>
<dbReference type="SMART" id="SM00827">
    <property type="entry name" value="PKS_AT"/>
    <property type="match status" value="1"/>
</dbReference>
<dbReference type="Gene3D" id="3.40.47.10">
    <property type="match status" value="1"/>
</dbReference>
<dbReference type="InterPro" id="IPR023213">
    <property type="entry name" value="CAT-like_dom_sf"/>
</dbReference>
<reference evidence="11 12" key="2">
    <citation type="journal article" date="2013" name="PLoS ONE">
        <title>INDIGO - INtegrated Data Warehouse of MIcrobial GenOmes with Examples from the Red Sea Extremophiles.</title>
        <authorList>
            <person name="Alam I."/>
            <person name="Antunes A."/>
            <person name="Kamau A.A."/>
            <person name="Ba Alawi W."/>
            <person name="Kalkatawi M."/>
            <person name="Stingl U."/>
            <person name="Bajic V.B."/>
        </authorList>
    </citation>
    <scope>NUCLEOTIDE SEQUENCE [LARGE SCALE GENOMIC DNA]</scope>
    <source>
        <strain evidence="11 12">E1L3A</strain>
    </source>
</reference>
<feature type="compositionally biased region" description="Polar residues" evidence="8">
    <location>
        <begin position="2175"/>
        <end position="2190"/>
    </location>
</feature>
<dbReference type="PROSITE" id="PS50075">
    <property type="entry name" value="CARRIER"/>
    <property type="match status" value="3"/>
</dbReference>
<dbReference type="SUPFAM" id="SSF53901">
    <property type="entry name" value="Thiolase-like"/>
    <property type="match status" value="1"/>
</dbReference>
<feature type="region of interest" description="Disordered" evidence="8">
    <location>
        <begin position="3706"/>
        <end position="3756"/>
    </location>
</feature>
<dbReference type="Gene3D" id="3.90.1150.10">
    <property type="entry name" value="Aspartate Aminotransferase, domain 1"/>
    <property type="match status" value="1"/>
</dbReference>
<dbReference type="Gene3D" id="3.30.559.30">
    <property type="entry name" value="Nonribosomal peptide synthetase, condensation domain"/>
    <property type="match status" value="2"/>
</dbReference>
<dbReference type="Gene3D" id="3.30.559.10">
    <property type="entry name" value="Chloramphenicol acetyltransferase-like domain"/>
    <property type="match status" value="2"/>
</dbReference>
<dbReference type="InterPro" id="IPR015424">
    <property type="entry name" value="PyrdxlP-dep_Trfase"/>
</dbReference>
<dbReference type="InterPro" id="IPR001242">
    <property type="entry name" value="Condensation_dom"/>
</dbReference>
<dbReference type="InterPro" id="IPR015422">
    <property type="entry name" value="PyrdxlP-dep_Trfase_small"/>
</dbReference>
<evidence type="ECO:0000256" key="8">
    <source>
        <dbReference type="SAM" id="MobiDB-lite"/>
    </source>
</evidence>
<feature type="domain" description="Ketosynthase family 3 (KS3)" evidence="10">
    <location>
        <begin position="1067"/>
        <end position="1503"/>
    </location>
</feature>
<feature type="compositionally biased region" description="Pro residues" evidence="8">
    <location>
        <begin position="2143"/>
        <end position="2154"/>
    </location>
</feature>
<proteinExistence type="inferred from homology"/>
<dbReference type="NCBIfam" id="TIGR01733">
    <property type="entry name" value="AA-adenyl-dom"/>
    <property type="match status" value="2"/>
</dbReference>
<sequence>MSAPRDIAKSIPTPTQRGMILQAIAAPDSPINVEQFVVRLNERFDPEAFAAAWRALIARHELLRARYDWQPDGTARRIVQDTAELSLQIHDASAWSAAEVEAFTDADFHKPIDLAVAPVFRFTVLDLGGDEWRLLWSFHHVIMDGRGSVLTINEFFQYYDAFARGAPAPDLAPPQSPNALFEWHATRDTEPDRRFWRDYLRDAPSAPLLQGLGNGSSPDFATVPRSERVIRHLDAATTARLSALVGERGIGWPALVEGLWAILLWRHTGARDVLYGVTRSGRLGGVRDADRVLALFINTTPSRATVDADMSLRAFLRERRQDQRRTHRHQHLGLLEIQRASGTGRGLLNSIVIYDHKTIDAALEPCKRGHDWHFDLRGHTGYPLTLFAYGGDQLKLDLSYDPQSFDEATANRLIDRLVRLAESASEQGGDVSLQSLEWLATADRTQLIEQWQPQPTVWSNERKIDDTVAAWAKTAPDRIAVCCESRELSYAALDTAIDQLAARLATFGVRPHDHVAIFLPRSEFLVIAALAVQRLGAAYVPCDPTHPGSRLARVFDVAQPVCVITQRSVVGALPDNTPSIIELDDAAQANVGDASVIRPAVAPHDTAYVIFTSGSSGQPKGVVLTHANVMNFLQAMIERPGVAKDNRWLAVTTLSFDIAVLELFGPLLVGARVVVAQDEDVFDGIRLARLIDTGRINRLQATPSTWRLLRLADWAPPSGFVALVGGEPLDAALARDLLDAAEGDFALWNMYGPTETTVWSTCERVIDSSDIGIGTPIANTRCHVVDTNGALVAPGVVGELYIGGDGVAAGYLNDPERSAAAFIDWSPAADIAPERTYKTGDLARWQIDAEGNGRLKCLGRSDDQIKIRGHRIEPGEIETALTAHASVKQAVVRLVGDQTPRLVAYLRLNAAFDEDTIRAHANARLPSVMCPNVYMPMDVFPLTANGKIDRRSLPMPDPANESVSARSYIAPRSDIEKTLATIWTEVTGAVRPGIDDSFFDIGGDSLSLVVARGRITQEFGNAPSIAELFQYATIRKLAERLAAGADTRAPAEARTAARRRTRASLTDRRVAIIGMAGRFPGAADTDAFWANLVAGVESFSHFDAEALRPYEPDIDTLMANPEFVTARGVLDDIEYFDASFFGITPREAALIDPQQRLWLETAWTALEQAGVDPARSGADVGVFAGAGYLESYLLHNILHDRAAIDDQVRIRGVESFTAMVSNDKDYLPTRTAYKFGLTGPAINVQTACSTGLVAVHQACMSLLAGESRMAIAGGVSIGLPQEQGYFAQEGGMASQDGHVRTFDERACGTVFSSGLGAVVLKCYDDAVADGDDILAVIRGSAINNDGAAKMSFTAPSPAGQAGVIHQAQQAAGVSPDEVSYVEAHGTGTPLGDPIEVEGLAMAWRAGGAKGAPVWLGSVKPNVGHLDSAAGVAGLVKVVHAVREGRLPGTLHYTRPNPRIDFSTTPFRVVEQLTSWPSQPDRPRIAGVSSFGVGGTNAHVIVSEPPPRPASSAPTRVPQLLVLSAKTPTALAKRCTALAEWLTAHPDTVLADVAWTLAVGRAQMSHRIHVVAGSVAEAAELLGRAARRAETTIATEADAPPVVFVLPGQGAQYPGMGRALYEAPGVYRDTVDRLATHLEAPLGLDIRTLILAESSVQAEAARKLADTAITQPAVFVIELALAYQWRAWGIEADMLVGHSVGEFATAVLAGVFSEADACELIATRARLMAEQPAGAMLAVHAAPETVEAYLEESVEISAINAPELCVVSGDHDMIDALATRLEKVDIRHTRLATSHAFHSRAMTPAMAPLEEAVAAIKRAPAQRPIVSTLTGELLDADDMQAPDYWSRQMRSAVRFSAAIESVRNATRPVFIECGPGGQLTSAIGQQEPGDSPLIAIPSQPGARDETPADVALLKALGALWQAGVTPDWHAVFECDVAPRQRLHLPTYPFERQRYWIDPPQRVSPQAGPQMIPSVASSAPSEPVAAVPDRLPELRARLRTLFHDLSGIDIVDDLATKTFAGLGMDSMFLTQVAAEISRDFGVNIRFRDLLERVETLDALAAHLDAEMPAPVAPTPAQPEQAPAHSAPQSVAPVQPAVSTPSQPSWPQAAASTAAAPATSETHRIVEQQLALMQQQLALLGAAPSPTTPNTPPPATPPSGSHASATASSAPAPAGGTQISLNGRGQGAQSNMANGRFGPYRPLASAMTTALTAEQRRFIDTLTQRLVERTPASRALAESGRQHLADPRHVVGFHRDWKGLTYQIAMCASDGARVTDIDGNDYIDLTMSLGVAFLGHGHPAVRQAVHAQLDRGMELGPQAEAAPRVAERLCRLTGHERATFTSTGSEAVMAALRCARTVTGRQTIVYFSGDYHGTFDEVLGRAHVSNDELSTRPGAPGVAAHAVDDVIVLDYDSPASLSILRERAGQIAAVLVEPVQSRHPDRQPAAFVREVREITERAGAALILDEMITGFRCALGGLNALWGIRADMCTYGKILGGGLPIGALAGSARWLDSIDGGDWRFDDDSVPEAPMTFFAGTHVRHPLAIAAADVVLDWLETDAGASQRRLDKATAAFAERINTAMEQGGVPLRIRYFSSWFRFDTPPDQPLAALLAPWLIAHGVYVRDWAQNCFFSIAHTEQDIDTIERAIRAGVDALVRVGALPGEPSGETDASAAVEVGASAGLAMGESMPLIEAQREIWLAQQVDPDVAPAYNQVCRLTLEGPLDKAAFAAAVEAAAARHESLSLRFSPDGESQYRPVDPRVVRLEWVDDRDEAQPQAAADQAIDAMSDPILDLSDPDTALAVLVVHQVAADLHVIGVLLHHLVCDGWSSMLFFRDLGALYAAHVADTDASLPEPVPFSRHVAQQMARDFAPDLAWWRELYATAPPELTLPTRAARPEQRQAAGHTTRHQISNALIERITAAATERSTTRFALTLAAFAALIMRLSGQRDIVVAMPVAGQVLEGETELFGHCVQTLPLRLTAAENASFDDLLGTVRQAISAASDHAGATYGQIVREVAGPRDPSRLPLAEIMFNCAPDDGPPVLPGLKSAIDEPAKTATQFDLHFDLEIGADGWWIDCDYATALFDVDMITRWLNDYESVLAAIVDEPSIAIDALPVQAAVRDDPGARFNPPPLAIEPDVDLVVALRRGAAAGRNTIAVAHASGDWDYDRLGSASDRIAAALAERGIGPGQRVGLCARRTPAMIAGLIGILKAGAAYLPMDPSYPLERLLFTAQDSGVALTLVDDNDLPLGETPTLTLDSAMAATGAVPQIPVDSEREVYVIYTSGSTGRPKGVSVRHRNVLALLAWAEQAMSNDEIERMLAATSICFDVSVFELFVPLCRGKTIVLVDDLLALVTPPETPPTTVGGVPSALSALLRHVDLPASVRTVVPAGEPLRRDLVARLFAQPGVTRVMECYGPTESTVFATSSERQVDGPETIGPPIAGWRAQIVDAQDRPVAIGEVGELLIGGAGVASGYVGRPDLTAERFVPDPDGEPGARRYRSGDMCRWRSDGQIEFVGRADTQVKLRGYRIELGEIESVLTRHPAVENAVVGVRCVGEGDDQLIAWWQPAAGQENVTPTTLRRYLRDHLPLYMVAQQFVVQTQWPRLANGKIDRNALVDPFTKPSAAPALTQPNPDAIAAMTALWSQALGHDVSPGPQDTFIDMGGHSLLAVRAVATARERHGVEVPVRAMMLDSLGQLAMRLAQAENAGAASSADESTADAAAPDDQTRSTSQHTDDAAREPGERRSGLMARLGLSRPS</sequence>
<evidence type="ECO:0000256" key="3">
    <source>
        <dbReference type="ARBA" id="ARBA00022450"/>
    </source>
</evidence>
<dbReference type="STRING" id="1033802.SSPSH_002627"/>
<feature type="compositionally biased region" description="Low complexity" evidence="8">
    <location>
        <begin position="2096"/>
        <end position="2117"/>
    </location>
</feature>
<dbReference type="CDD" id="cd00833">
    <property type="entry name" value="PKS"/>
    <property type="match status" value="1"/>
</dbReference>
<dbReference type="PROSITE" id="PS52004">
    <property type="entry name" value="KS3_2"/>
    <property type="match status" value="1"/>
</dbReference>
<dbReference type="PROSITE" id="PS00012">
    <property type="entry name" value="PHOSPHOPANTETHEINE"/>
    <property type="match status" value="1"/>
</dbReference>
<feature type="compositionally biased region" description="Basic and acidic residues" evidence="8">
    <location>
        <begin position="3731"/>
        <end position="3744"/>
    </location>
</feature>
<dbReference type="InterPro" id="IPR036736">
    <property type="entry name" value="ACP-like_sf"/>
</dbReference>
<dbReference type="Pfam" id="PF22621">
    <property type="entry name" value="CurL-like_PKS_C"/>
    <property type="match status" value="1"/>
</dbReference>
<dbReference type="Pfam" id="PF13193">
    <property type="entry name" value="AMP-binding_C"/>
    <property type="match status" value="2"/>
</dbReference>
<dbReference type="GO" id="GO:0008483">
    <property type="term" value="F:transaminase activity"/>
    <property type="evidence" value="ECO:0007669"/>
    <property type="project" value="InterPro"/>
</dbReference>
<comment type="similarity">
    <text evidence="7">In the C-terminal section; belongs to the NRP synthetase family.</text>
</comment>
<reference evidence="11 12" key="1">
    <citation type="journal article" date="2011" name="J. Bacteriol.">
        <title>Genome sequence of Salinisphaera shabanensis, a gammaproteobacterium from the harsh, variable environment of the brine-seawater interface of the Shaban Deep in the Red Sea.</title>
        <authorList>
            <person name="Antunes A."/>
            <person name="Alam I."/>
            <person name="Bajic V.B."/>
            <person name="Stingl U."/>
        </authorList>
    </citation>
    <scope>NUCLEOTIDE SEQUENCE [LARGE SCALE GENOMIC DNA]</scope>
    <source>
        <strain evidence="11 12">E1L3A</strain>
    </source>
</reference>
<dbReference type="SUPFAM" id="SSF52777">
    <property type="entry name" value="CoA-dependent acyltransferases"/>
    <property type="match status" value="4"/>
</dbReference>
<dbReference type="PANTHER" id="PTHR45527:SF1">
    <property type="entry name" value="FATTY ACID SYNTHASE"/>
    <property type="match status" value="1"/>
</dbReference>
<dbReference type="eggNOG" id="COG1020">
    <property type="taxonomic scope" value="Bacteria"/>
</dbReference>
<dbReference type="Proteomes" id="UP000006242">
    <property type="component" value="Unassembled WGS sequence"/>
</dbReference>